<dbReference type="InterPro" id="IPR020845">
    <property type="entry name" value="AMP-binding_CS"/>
</dbReference>
<evidence type="ECO:0000259" key="3">
    <source>
        <dbReference type="Pfam" id="PF13193"/>
    </source>
</evidence>
<keyword evidence="1" id="KW-0436">Ligase</keyword>
<reference evidence="4" key="1">
    <citation type="submission" date="2020-05" db="EMBL/GenBank/DDBJ databases">
        <title>Identification of trans-AT polyketide cluster in two marine bacteria, producers of a novel glutaramide-containing polyketide sesbanimide D and analogs.</title>
        <authorList>
            <person name="Kacar D."/>
            <person name="Rodriguez P."/>
            <person name="Canedo L."/>
            <person name="Gonzalez E."/>
            <person name="Galan B."/>
            <person name="De La Calle F."/>
            <person name="Garcia J.L."/>
        </authorList>
    </citation>
    <scope>NUCLEOTIDE SEQUENCE</scope>
    <source>
        <strain evidence="4">PHM038</strain>
    </source>
</reference>
<feature type="domain" description="AMP-dependent synthetase/ligase" evidence="2">
    <location>
        <begin position="28"/>
        <end position="360"/>
    </location>
</feature>
<gene>
    <name evidence="4" type="ORF">HK439_09320</name>
</gene>
<evidence type="ECO:0000313" key="4">
    <source>
        <dbReference type="EMBL" id="MBD1546461.1"/>
    </source>
</evidence>
<dbReference type="PANTHER" id="PTHR43352">
    <property type="entry name" value="ACETYL-COA SYNTHETASE"/>
    <property type="match status" value="1"/>
</dbReference>
<protein>
    <submittedName>
        <fullName evidence="4">Acyl-CoA synthetase</fullName>
    </submittedName>
</protein>
<dbReference type="SUPFAM" id="SSF56801">
    <property type="entry name" value="Acetyl-CoA synthetase-like"/>
    <property type="match status" value="1"/>
</dbReference>
<dbReference type="Pfam" id="PF00501">
    <property type="entry name" value="AMP-binding"/>
    <property type="match status" value="1"/>
</dbReference>
<sequence>MNLARYCLTNASPAAEAIALEVVGPNGALKERWTYGDIERTVLSIAGGLTEKGLMRGDRILLRLGHSSDFPLVYFGAIAGGFVPIPTSEMLTSAEATAILEDSGAAAVVHDGRTALPEGNALVLGPDELTALKQFGGGVYADTKPDDPAFLIYTSGTSGTPKGVLHAQRAAIGRAPMYKGWYGMFSADRLLHAGAFNWTYTLGVGLMDPWANGATSLVYDGPRDPEIWPGLIESCKATLFAAVPSLYRRLLKYGDVTTGSFPFLRHGLTAGEALPAGLHREWVERTGRPLYEALGMSEISTYISSGPTVPTRPGSPGKPQAGRKVAILSEDGDGEEFAATGEAGLLAVHESETGLMLGYWNRPEETAAAFRAGWFLTGDRARADQEGYYWYEGRADDLMNAFGYRVAPEEVERALGAHPDVLEVAVTSVEVREGVSLITAFIVPRTSGWHDETALANWAHDRLAEYKRPKAYRFVASLPRTPSGKIRRKALV</sequence>
<proteinExistence type="predicted"/>
<dbReference type="Gene3D" id="3.40.50.12780">
    <property type="entry name" value="N-terminal domain of ligase-like"/>
    <property type="match status" value="1"/>
</dbReference>
<dbReference type="InterPro" id="IPR000873">
    <property type="entry name" value="AMP-dep_synth/lig_dom"/>
</dbReference>
<dbReference type="Pfam" id="PF13193">
    <property type="entry name" value="AMP-binding_C"/>
    <property type="match status" value="1"/>
</dbReference>
<dbReference type="PANTHER" id="PTHR43352:SF1">
    <property type="entry name" value="ANTHRANILATE--COA LIGASE"/>
    <property type="match status" value="1"/>
</dbReference>
<dbReference type="GO" id="GO:0044550">
    <property type="term" value="P:secondary metabolite biosynthetic process"/>
    <property type="evidence" value="ECO:0007669"/>
    <property type="project" value="TreeGrafter"/>
</dbReference>
<evidence type="ECO:0000256" key="1">
    <source>
        <dbReference type="ARBA" id="ARBA00022598"/>
    </source>
</evidence>
<accession>A0A926P3E1</accession>
<dbReference type="EMBL" id="JABFCZ010000009">
    <property type="protein sequence ID" value="MBD1546461.1"/>
    <property type="molecule type" value="Genomic_DNA"/>
</dbReference>
<dbReference type="GO" id="GO:0016878">
    <property type="term" value="F:acid-thiol ligase activity"/>
    <property type="evidence" value="ECO:0007669"/>
    <property type="project" value="TreeGrafter"/>
</dbReference>
<organism evidence="4 5">
    <name type="scientific">Roseibium aggregatum</name>
    <dbReference type="NCBI Taxonomy" id="187304"/>
    <lineage>
        <taxon>Bacteria</taxon>
        <taxon>Pseudomonadati</taxon>
        <taxon>Pseudomonadota</taxon>
        <taxon>Alphaproteobacteria</taxon>
        <taxon>Hyphomicrobiales</taxon>
        <taxon>Stappiaceae</taxon>
        <taxon>Roseibium</taxon>
    </lineage>
</organism>
<dbReference type="Proteomes" id="UP000598467">
    <property type="component" value="Unassembled WGS sequence"/>
</dbReference>
<dbReference type="InterPro" id="IPR045851">
    <property type="entry name" value="AMP-bd_C_sf"/>
</dbReference>
<dbReference type="InterPro" id="IPR025110">
    <property type="entry name" value="AMP-bd_C"/>
</dbReference>
<evidence type="ECO:0000259" key="2">
    <source>
        <dbReference type="Pfam" id="PF00501"/>
    </source>
</evidence>
<dbReference type="RefSeq" id="WP_190291134.1">
    <property type="nucleotide sequence ID" value="NZ_JABFCZ010000009.1"/>
</dbReference>
<name>A0A926P3E1_9HYPH</name>
<feature type="domain" description="AMP-binding enzyme C-terminal" evidence="3">
    <location>
        <begin position="410"/>
        <end position="485"/>
    </location>
</feature>
<dbReference type="InterPro" id="IPR042099">
    <property type="entry name" value="ANL_N_sf"/>
</dbReference>
<evidence type="ECO:0000313" key="5">
    <source>
        <dbReference type="Proteomes" id="UP000598467"/>
    </source>
</evidence>
<dbReference type="PROSITE" id="PS00455">
    <property type="entry name" value="AMP_BINDING"/>
    <property type="match status" value="1"/>
</dbReference>
<comment type="caution">
    <text evidence="4">The sequence shown here is derived from an EMBL/GenBank/DDBJ whole genome shotgun (WGS) entry which is preliminary data.</text>
</comment>
<dbReference type="Gene3D" id="3.30.300.30">
    <property type="match status" value="1"/>
</dbReference>
<dbReference type="AlphaFoldDB" id="A0A926P3E1"/>